<gene>
    <name evidence="3" type="ORF">RO3G_05269</name>
    <name evidence="4" type="ORF">RO3G_10863</name>
    <name evidence="5" type="ORF">RO3G_11241</name>
</gene>
<feature type="compositionally biased region" description="Polar residues" evidence="1">
    <location>
        <begin position="12"/>
        <end position="27"/>
    </location>
</feature>
<proteinExistence type="predicted"/>
<dbReference type="EMBL" id="CH476739">
    <property type="protein sequence ID" value="EIE86152.1"/>
    <property type="molecule type" value="Genomic_DNA"/>
</dbReference>
<dbReference type="EMBL" id="CH476734">
    <property type="protein sequence ID" value="EIE80564.1"/>
    <property type="molecule type" value="Genomic_DNA"/>
</dbReference>
<evidence type="ECO:0000259" key="2">
    <source>
        <dbReference type="Pfam" id="PF03732"/>
    </source>
</evidence>
<protein>
    <recommendedName>
        <fullName evidence="2">Retrotransposon gag domain-containing protein</fullName>
    </recommendedName>
</protein>
<name>I1BWI4_RHIO9</name>
<evidence type="ECO:0000313" key="5">
    <source>
        <dbReference type="EMBL" id="EIE86530.1"/>
    </source>
</evidence>
<dbReference type="VEuPathDB" id="FungiDB:RO3G_05269"/>
<feature type="domain" description="Retrotransposon gag" evidence="2">
    <location>
        <begin position="199"/>
        <end position="279"/>
    </location>
</feature>
<dbReference type="AlphaFoldDB" id="I1BWI4"/>
<dbReference type="RefSeq" id="XP_067515960.1">
    <property type="nucleotide sequence ID" value="XM_067659859.1"/>
</dbReference>
<feature type="region of interest" description="Disordered" evidence="1">
    <location>
        <begin position="396"/>
        <end position="443"/>
    </location>
</feature>
<organism evidence="3 6">
    <name type="scientific">Rhizopus delemar (strain RA 99-880 / ATCC MYA-4621 / FGSC 9543 / NRRL 43880)</name>
    <name type="common">Mucormycosis agent</name>
    <name type="synonym">Rhizopus arrhizus var. delemar</name>
    <dbReference type="NCBI Taxonomy" id="246409"/>
    <lineage>
        <taxon>Eukaryota</taxon>
        <taxon>Fungi</taxon>
        <taxon>Fungi incertae sedis</taxon>
        <taxon>Mucoromycota</taxon>
        <taxon>Mucoromycotina</taxon>
        <taxon>Mucoromycetes</taxon>
        <taxon>Mucorales</taxon>
        <taxon>Mucorineae</taxon>
        <taxon>Rhizopodaceae</taxon>
        <taxon>Rhizopus</taxon>
    </lineage>
</organism>
<reference evidence="3" key="2">
    <citation type="submission" date="2012-04" db="EMBL/GenBank/DDBJ databases">
        <title>Annotation of the Rhizopus oryzae genome.</title>
        <authorList>
            <consortium name="The Broad Institute Genome Sequencing Platform"/>
            <person name="Birren B."/>
            <person name="Lander E."/>
            <person name="Galagan J."/>
            <person name="Nusbaum C."/>
            <person name="Devon K."/>
            <person name="Ma L.-J."/>
            <person name="Jaffe D."/>
            <person name="Butler J."/>
            <person name="Alvarez P."/>
            <person name="Gnerre S."/>
            <person name="Grabherr M."/>
            <person name="Kleber M."/>
            <person name="Mauceli E."/>
            <person name="Brockman W."/>
            <person name="Rounsley S."/>
            <person name="Young S."/>
            <person name="LaButti K."/>
            <person name="Pushparaj V."/>
            <person name="DeCaprio D."/>
            <person name="Crawford M."/>
            <person name="Koehrsen M."/>
            <person name="Engels R."/>
            <person name="Montgomery P."/>
            <person name="Pearson M."/>
            <person name="Howarth C."/>
            <person name="Larson L."/>
            <person name="Luoma S."/>
            <person name="White J."/>
            <person name="O'Leary S."/>
            <person name="Kodira C."/>
            <person name="Zeng Q."/>
            <person name="Yandava C."/>
            <person name="Alvarado L."/>
            <person name="Skory C.D."/>
            <person name="Ibrahim A."/>
            <person name="Lang F."/>
            <person name="Wickes B.L."/>
            <person name="Liu B."/>
        </authorList>
    </citation>
    <scope>NUCLEOTIDE SEQUENCE</scope>
    <source>
        <strain evidence="3">RA 99-880</strain>
    </source>
</reference>
<evidence type="ECO:0000313" key="4">
    <source>
        <dbReference type="EMBL" id="EIE86152.1"/>
    </source>
</evidence>
<keyword evidence="6" id="KW-1185">Reference proteome</keyword>
<dbReference type="InterPro" id="IPR005162">
    <property type="entry name" value="Retrotrans_gag_dom"/>
</dbReference>
<dbReference type="GeneID" id="93612240"/>
<dbReference type="Proteomes" id="UP000009138">
    <property type="component" value="Unassembled WGS sequence"/>
</dbReference>
<evidence type="ECO:0000313" key="6">
    <source>
        <dbReference type="Proteomes" id="UP000009138"/>
    </source>
</evidence>
<evidence type="ECO:0000313" key="3">
    <source>
        <dbReference type="EMBL" id="EIE80564.1"/>
    </source>
</evidence>
<dbReference type="VEuPathDB" id="FungiDB:RO3G_10863"/>
<dbReference type="Pfam" id="PF03732">
    <property type="entry name" value="Retrotrans_gag"/>
    <property type="match status" value="1"/>
</dbReference>
<dbReference type="OMA" id="HMAASKW"/>
<evidence type="ECO:0000256" key="1">
    <source>
        <dbReference type="SAM" id="MobiDB-lite"/>
    </source>
</evidence>
<dbReference type="VEuPathDB" id="FungiDB:RO3G_11241"/>
<dbReference type="EMBL" id="CH476740">
    <property type="protein sequence ID" value="EIE86530.1"/>
    <property type="molecule type" value="Genomic_DNA"/>
</dbReference>
<dbReference type="InParanoid" id="I1BWI4"/>
<sequence>MSENTLGEIADGTSNPTDSPSTVNPSVQLGTMASKYAHSDITPMEEDTPTPVTPKPEDVALKSIGMIKDMKKQALVLFAAYMNSNQSSPDSPETLQALSLYREFEQKIVAAQEAHKSMISLFDDKQDSNGSEILGSVRLVVPNDLPVLQLRGEALWKKKSDPFDSAYDFCNTFETVLHAHGLSLNSNWERLLPLCMNPEQVSWSREALMNKRYTWKEVRPIVLDHFDTPYRKFLLMVEVGSMRQAPYESNREYSNRFQKMRREAGMEDGTQLAVTYFASLKPSVKTVAQVAISSHLGAKLPSSINQIIDLVLASGEDSAFSIKNPHKRNRGSEEELVSRVSFIKTNKVSPGTSKVANGFKSNNISTNKGITKPKPCIYCGKEWSKGHRCEEFKEAKKSSSNAKANEGFSLSRVNRMAIRSNNDEKSNDDEDVTNGHLNRMALD</sequence>
<accession>I1BWI4</accession>
<feature type="region of interest" description="Disordered" evidence="1">
    <location>
        <begin position="1"/>
        <end position="27"/>
    </location>
</feature>
<dbReference type="OrthoDB" id="2265483at2759"/>
<reference evidence="3 6" key="1">
    <citation type="journal article" date="2009" name="PLoS Genet.">
        <title>Genomic analysis of the basal lineage fungus Rhizopus oryzae reveals a whole-genome duplication.</title>
        <authorList>
            <person name="Ma L.-J."/>
            <person name="Ibrahim A.S."/>
            <person name="Skory C."/>
            <person name="Grabherr M.G."/>
            <person name="Burger G."/>
            <person name="Butler M."/>
            <person name="Elias M."/>
            <person name="Idnurm A."/>
            <person name="Lang B.F."/>
            <person name="Sone T."/>
            <person name="Abe A."/>
            <person name="Calvo S.E."/>
            <person name="Corrochano L.M."/>
            <person name="Engels R."/>
            <person name="Fu J."/>
            <person name="Hansberg W."/>
            <person name="Kim J.-M."/>
            <person name="Kodira C.D."/>
            <person name="Koehrsen M.J."/>
            <person name="Liu B."/>
            <person name="Miranda-Saavedra D."/>
            <person name="O'Leary S."/>
            <person name="Ortiz-Castellanos L."/>
            <person name="Poulter R."/>
            <person name="Rodriguez-Romero J."/>
            <person name="Ruiz-Herrera J."/>
            <person name="Shen Y.-Q."/>
            <person name="Zeng Q."/>
            <person name="Galagan J."/>
            <person name="Birren B.W."/>
            <person name="Cuomo C.A."/>
            <person name="Wickes B.L."/>
        </authorList>
    </citation>
    <scope>NUCLEOTIDE SEQUENCE [LARGE SCALE GENOMIC DNA]</scope>
    <source>
        <strain evidence="3">RA 99-880</strain>
        <strain evidence="6">RA 99-880 / ATCC MYA-4621 / FGSC 9543 / NRRL 43880</strain>
    </source>
</reference>